<name>V2XLJ8_MONRO</name>
<gene>
    <name evidence="2" type="ORF">Moror_1776</name>
</gene>
<evidence type="ECO:0000313" key="3">
    <source>
        <dbReference type="Proteomes" id="UP000017559"/>
    </source>
</evidence>
<evidence type="ECO:0000313" key="2">
    <source>
        <dbReference type="EMBL" id="ESK93365.1"/>
    </source>
</evidence>
<proteinExistence type="predicted"/>
<dbReference type="HOGENOM" id="CLU_1120399_0_0_1"/>
<dbReference type="AlphaFoldDB" id="V2XLJ8"/>
<reference evidence="2 3" key="1">
    <citation type="journal article" date="2014" name="BMC Genomics">
        <title>Genome and secretome analysis of the hemibiotrophic fungal pathogen, Moniliophthora roreri, which causes frosty pod rot disease of cacao: mechanisms of the biotrophic and necrotrophic phases.</title>
        <authorList>
            <person name="Meinhardt L.W."/>
            <person name="Costa G.G.L."/>
            <person name="Thomazella D.P.T."/>
            <person name="Teixeira P.J.P.L."/>
            <person name="Carazzolle M.F."/>
            <person name="Schuster S.C."/>
            <person name="Carlson J.E."/>
            <person name="Guiltinan M.J."/>
            <person name="Mieczkowski P."/>
            <person name="Farmer A."/>
            <person name="Ramaraj T."/>
            <person name="Crozier J."/>
            <person name="Davis R.E."/>
            <person name="Shao J."/>
            <person name="Melnick R.L."/>
            <person name="Pereira G.A.G."/>
            <person name="Bailey B.A."/>
        </authorList>
    </citation>
    <scope>NUCLEOTIDE SEQUENCE [LARGE SCALE GENOMIC DNA]</scope>
    <source>
        <strain evidence="2 3">MCA 2997</strain>
    </source>
</reference>
<keyword evidence="3" id="KW-1185">Reference proteome</keyword>
<feature type="compositionally biased region" description="Polar residues" evidence="1">
    <location>
        <begin position="22"/>
        <end position="33"/>
    </location>
</feature>
<protein>
    <submittedName>
        <fullName evidence="2">Uncharacterized protein</fullName>
    </submittedName>
</protein>
<dbReference type="Proteomes" id="UP000017559">
    <property type="component" value="Unassembled WGS sequence"/>
</dbReference>
<dbReference type="EMBL" id="AWSO01000201">
    <property type="protein sequence ID" value="ESK93365.1"/>
    <property type="molecule type" value="Genomic_DNA"/>
</dbReference>
<comment type="caution">
    <text evidence="2">The sequence shown here is derived from an EMBL/GenBank/DDBJ whole genome shotgun (WGS) entry which is preliminary data.</text>
</comment>
<evidence type="ECO:0000256" key="1">
    <source>
        <dbReference type="SAM" id="MobiDB-lite"/>
    </source>
</evidence>
<sequence length="248" mass="27095">MDEYPAKSSKEGHGKEGHGRRPSSSTQQPTNGDEQGHAQNVGRIISGEESADARCPMQPSDSDINGGQRIAVKPYAKSPSRGTPQQDTLMSVSVHAQDQAVGHVLQHTVSSPNHDTTPSNANQKRYRLAGKSSRSLSKAPSRKRSDLSHSGQPRQSNTSDFCYYVREEVAIVSAVSAGDVEDHDLMLEDVAHSLNTLTTPRSSHNRTDDQSIWDALGLQGEKPNAIKVTFHPSTRRRSLRARCSCCER</sequence>
<accession>V2XLJ8</accession>
<feature type="compositionally biased region" description="Basic and acidic residues" evidence="1">
    <location>
        <begin position="1"/>
        <end position="19"/>
    </location>
</feature>
<feature type="region of interest" description="Disordered" evidence="1">
    <location>
        <begin position="1"/>
        <end position="86"/>
    </location>
</feature>
<organism evidence="2 3">
    <name type="scientific">Moniliophthora roreri (strain MCA 2997)</name>
    <name type="common">Cocoa frosty pod rot fungus</name>
    <name type="synonym">Crinipellis roreri</name>
    <dbReference type="NCBI Taxonomy" id="1381753"/>
    <lineage>
        <taxon>Eukaryota</taxon>
        <taxon>Fungi</taxon>
        <taxon>Dikarya</taxon>
        <taxon>Basidiomycota</taxon>
        <taxon>Agaricomycotina</taxon>
        <taxon>Agaricomycetes</taxon>
        <taxon>Agaricomycetidae</taxon>
        <taxon>Agaricales</taxon>
        <taxon>Marasmiineae</taxon>
        <taxon>Marasmiaceae</taxon>
        <taxon>Moniliophthora</taxon>
    </lineage>
</organism>
<feature type="compositionally biased region" description="Polar residues" evidence="1">
    <location>
        <begin position="148"/>
        <end position="157"/>
    </location>
</feature>
<feature type="compositionally biased region" description="Polar residues" evidence="1">
    <location>
        <begin position="109"/>
        <end position="123"/>
    </location>
</feature>
<feature type="region of interest" description="Disordered" evidence="1">
    <location>
        <begin position="109"/>
        <end position="157"/>
    </location>
</feature>
<dbReference type="KEGG" id="mrr:Moror_1776"/>